<feature type="region of interest" description="Disordered" evidence="1">
    <location>
        <begin position="290"/>
        <end position="319"/>
    </location>
</feature>
<organism evidence="3 4">
    <name type="scientific">Mytilus edulis</name>
    <name type="common">Blue mussel</name>
    <dbReference type="NCBI Taxonomy" id="6550"/>
    <lineage>
        <taxon>Eukaryota</taxon>
        <taxon>Metazoa</taxon>
        <taxon>Spiralia</taxon>
        <taxon>Lophotrochozoa</taxon>
        <taxon>Mollusca</taxon>
        <taxon>Bivalvia</taxon>
        <taxon>Autobranchia</taxon>
        <taxon>Pteriomorphia</taxon>
        <taxon>Mytilida</taxon>
        <taxon>Mytiloidea</taxon>
        <taxon>Mytilidae</taxon>
        <taxon>Mytilinae</taxon>
        <taxon>Mytilus</taxon>
    </lineage>
</organism>
<dbReference type="EMBL" id="CAJPWZ010000488">
    <property type="protein sequence ID" value="CAG2194651.1"/>
    <property type="molecule type" value="Genomic_DNA"/>
</dbReference>
<keyword evidence="2" id="KW-0812">Transmembrane</keyword>
<proteinExistence type="predicted"/>
<reference evidence="3" key="1">
    <citation type="submission" date="2021-03" db="EMBL/GenBank/DDBJ databases">
        <authorList>
            <person name="Bekaert M."/>
        </authorList>
    </citation>
    <scope>NUCLEOTIDE SEQUENCE</scope>
</reference>
<keyword evidence="4" id="KW-1185">Reference proteome</keyword>
<evidence type="ECO:0000313" key="4">
    <source>
        <dbReference type="Proteomes" id="UP000683360"/>
    </source>
</evidence>
<sequence>MVALTPSLRDITRDKYEIFEHIVTRKGTLSIKIRHYPDEKVCSLTIITNMTTTEYTSKEEQDGNIIVERRDTFCIFHFKNFTLESYVNTTVYADADLRRILHPDLFLNRLNDRIAVYQTNDQEGTVRISTVGENVQCSIQPTNVVEKISEERGNIETTLYIKYKRLGFAFYNINCNMSGFIHSITHEVENCSAEPTATTQLLSHSGVTDHSTSTTTDSTTTPSNITTTKPSNRDGTSSKHNKATNIALVVFGVLVVIALTVLYIMKKKKINHCPRIIIYHFPMLCRPATNTDNDTPEDRLGDHTEKPLRKPESNDSGIELAGQSTQYSKKENVMVHFYILYALILLSMPSVILGEVLTTERRFITENSSVSLVCPFNAQNDRMTWRGPPYLYPYSINTVMN</sequence>
<dbReference type="AlphaFoldDB" id="A0A8S3QGJ5"/>
<evidence type="ECO:0000313" key="3">
    <source>
        <dbReference type="EMBL" id="CAG2194651.1"/>
    </source>
</evidence>
<feature type="transmembrane region" description="Helical" evidence="2">
    <location>
        <begin position="246"/>
        <end position="265"/>
    </location>
</feature>
<feature type="region of interest" description="Disordered" evidence="1">
    <location>
        <begin position="202"/>
        <end position="239"/>
    </location>
</feature>
<gene>
    <name evidence="3" type="ORF">MEDL_9693</name>
</gene>
<comment type="caution">
    <text evidence="3">The sequence shown here is derived from an EMBL/GenBank/DDBJ whole genome shotgun (WGS) entry which is preliminary data.</text>
</comment>
<evidence type="ECO:0000256" key="1">
    <source>
        <dbReference type="SAM" id="MobiDB-lite"/>
    </source>
</evidence>
<accession>A0A8S3QGJ5</accession>
<evidence type="ECO:0000256" key="2">
    <source>
        <dbReference type="SAM" id="Phobius"/>
    </source>
</evidence>
<dbReference type="Proteomes" id="UP000683360">
    <property type="component" value="Unassembled WGS sequence"/>
</dbReference>
<name>A0A8S3QGJ5_MYTED</name>
<keyword evidence="2" id="KW-0472">Membrane</keyword>
<feature type="transmembrane region" description="Helical" evidence="2">
    <location>
        <begin position="333"/>
        <end position="353"/>
    </location>
</feature>
<feature type="compositionally biased region" description="Low complexity" evidence="1">
    <location>
        <begin position="203"/>
        <end position="230"/>
    </location>
</feature>
<keyword evidence="2" id="KW-1133">Transmembrane helix</keyword>
<feature type="compositionally biased region" description="Basic and acidic residues" evidence="1">
    <location>
        <begin position="296"/>
        <end position="313"/>
    </location>
</feature>
<protein>
    <submittedName>
        <fullName evidence="3">Uncharacterized protein</fullName>
    </submittedName>
</protein>